<gene>
    <name evidence="2" type="primary">RPL17_1</name>
    <name evidence="2" type="ORF">KQX54_001206</name>
</gene>
<keyword evidence="2" id="KW-0689">Ribosomal protein</keyword>
<dbReference type="Gene3D" id="3.90.470.10">
    <property type="entry name" value="Ribosomal protein L22/L17"/>
    <property type="match status" value="1"/>
</dbReference>
<dbReference type="GO" id="GO:0003735">
    <property type="term" value="F:structural constituent of ribosome"/>
    <property type="evidence" value="ECO:0007669"/>
    <property type="project" value="InterPro"/>
</dbReference>
<dbReference type="AlphaFoldDB" id="A0AAV7J2X0"/>
<comment type="caution">
    <text evidence="2">The sequence shown here is derived from an EMBL/GenBank/DDBJ whole genome shotgun (WGS) entry which is preliminary data.</text>
</comment>
<reference evidence="2 3" key="1">
    <citation type="journal article" date="2021" name="J. Hered.">
        <title>A chromosome-level genome assembly of the parasitoid wasp, Cotesia glomerata (Hymenoptera: Braconidae).</title>
        <authorList>
            <person name="Pinto B.J."/>
            <person name="Weis J.J."/>
            <person name="Gamble T."/>
            <person name="Ode P.J."/>
            <person name="Paul R."/>
            <person name="Zaspel J.M."/>
        </authorList>
    </citation>
    <scope>NUCLEOTIDE SEQUENCE [LARGE SCALE GENOMIC DNA]</scope>
    <source>
        <strain evidence="2">CgM1</strain>
    </source>
</reference>
<protein>
    <submittedName>
        <fullName evidence="2">60S ribosomal protein L17</fullName>
    </submittedName>
</protein>
<feature type="compositionally biased region" description="Basic and acidic residues" evidence="1">
    <location>
        <begin position="45"/>
        <end position="56"/>
    </location>
</feature>
<dbReference type="InterPro" id="IPR005721">
    <property type="entry name" value="Ribosomal_uL22_euk/arc"/>
</dbReference>
<dbReference type="Proteomes" id="UP000826195">
    <property type="component" value="Unassembled WGS sequence"/>
</dbReference>
<name>A0AAV7J2X0_COTGL</name>
<dbReference type="PANTHER" id="PTHR11593:SF10">
    <property type="entry name" value="60S RIBOSOMAL PROTEIN L17"/>
    <property type="match status" value="1"/>
</dbReference>
<sequence>MKPLEPSKAPCLRRRTYRAHVRINPYISSPYHIEVILTEKEDVVTKATEEEPSKKELSKKKLARQKEKMLRE</sequence>
<keyword evidence="3" id="KW-1185">Reference proteome</keyword>
<dbReference type="InterPro" id="IPR036394">
    <property type="entry name" value="Ribosomal_uL22_sf"/>
</dbReference>
<feature type="region of interest" description="Disordered" evidence="1">
    <location>
        <begin position="45"/>
        <end position="72"/>
    </location>
</feature>
<evidence type="ECO:0000256" key="1">
    <source>
        <dbReference type="SAM" id="MobiDB-lite"/>
    </source>
</evidence>
<proteinExistence type="predicted"/>
<dbReference type="SUPFAM" id="SSF54843">
    <property type="entry name" value="Ribosomal protein L22"/>
    <property type="match status" value="1"/>
</dbReference>
<evidence type="ECO:0000313" key="3">
    <source>
        <dbReference type="Proteomes" id="UP000826195"/>
    </source>
</evidence>
<dbReference type="EMBL" id="JAHXZJ010000007">
    <property type="protein sequence ID" value="KAH0562841.1"/>
    <property type="molecule type" value="Genomic_DNA"/>
</dbReference>
<keyword evidence="2" id="KW-0687">Ribonucleoprotein</keyword>
<organism evidence="2 3">
    <name type="scientific">Cotesia glomerata</name>
    <name type="common">Lepidopteran parasitic wasp</name>
    <name type="synonym">Apanteles glomeratus</name>
    <dbReference type="NCBI Taxonomy" id="32391"/>
    <lineage>
        <taxon>Eukaryota</taxon>
        <taxon>Metazoa</taxon>
        <taxon>Ecdysozoa</taxon>
        <taxon>Arthropoda</taxon>
        <taxon>Hexapoda</taxon>
        <taxon>Insecta</taxon>
        <taxon>Pterygota</taxon>
        <taxon>Neoptera</taxon>
        <taxon>Endopterygota</taxon>
        <taxon>Hymenoptera</taxon>
        <taxon>Apocrita</taxon>
        <taxon>Ichneumonoidea</taxon>
        <taxon>Braconidae</taxon>
        <taxon>Microgastrinae</taxon>
        <taxon>Cotesia</taxon>
    </lineage>
</organism>
<accession>A0AAV7J2X0</accession>
<dbReference type="PANTHER" id="PTHR11593">
    <property type="entry name" value="60S RIBOSOMAL PROTEIN L17"/>
    <property type="match status" value="1"/>
</dbReference>
<evidence type="ECO:0000313" key="2">
    <source>
        <dbReference type="EMBL" id="KAH0562841.1"/>
    </source>
</evidence>
<dbReference type="GO" id="GO:0022625">
    <property type="term" value="C:cytosolic large ribosomal subunit"/>
    <property type="evidence" value="ECO:0007669"/>
    <property type="project" value="TreeGrafter"/>
</dbReference>
<dbReference type="GO" id="GO:0002181">
    <property type="term" value="P:cytoplasmic translation"/>
    <property type="evidence" value="ECO:0007669"/>
    <property type="project" value="TreeGrafter"/>
</dbReference>